<feature type="transmembrane region" description="Helical" evidence="2">
    <location>
        <begin position="139"/>
        <end position="159"/>
    </location>
</feature>
<dbReference type="Pfam" id="PF04892">
    <property type="entry name" value="VanZ"/>
    <property type="match status" value="1"/>
</dbReference>
<dbReference type="InterPro" id="IPR053150">
    <property type="entry name" value="Teicoplanin_resist-assoc"/>
</dbReference>
<evidence type="ECO:0000259" key="3">
    <source>
        <dbReference type="Pfam" id="PF04892"/>
    </source>
</evidence>
<feature type="transmembrane region" description="Helical" evidence="2">
    <location>
        <begin position="171"/>
        <end position="192"/>
    </location>
</feature>
<feature type="region of interest" description="Disordered" evidence="1">
    <location>
        <begin position="1"/>
        <end position="20"/>
    </location>
</feature>
<evidence type="ECO:0000313" key="5">
    <source>
        <dbReference type="Proteomes" id="UP000319986"/>
    </source>
</evidence>
<dbReference type="InterPro" id="IPR006976">
    <property type="entry name" value="VanZ-like"/>
</dbReference>
<keyword evidence="2" id="KW-1133">Transmembrane helix</keyword>
<dbReference type="PANTHER" id="PTHR36834:SF1">
    <property type="entry name" value="INTEGRAL MEMBRANE PROTEIN"/>
    <property type="match status" value="1"/>
</dbReference>
<keyword evidence="2" id="KW-0812">Transmembrane</keyword>
<keyword evidence="2" id="KW-0472">Membrane</keyword>
<gene>
    <name evidence="4" type="ORF">CVA01_22390</name>
</gene>
<organism evidence="4 5">
    <name type="scientific">Corynebacterium variabile</name>
    <dbReference type="NCBI Taxonomy" id="1727"/>
    <lineage>
        <taxon>Bacteria</taxon>
        <taxon>Bacillati</taxon>
        <taxon>Actinomycetota</taxon>
        <taxon>Actinomycetes</taxon>
        <taxon>Mycobacteriales</taxon>
        <taxon>Corynebacteriaceae</taxon>
        <taxon>Corynebacterium</taxon>
    </lineage>
</organism>
<evidence type="ECO:0000256" key="2">
    <source>
        <dbReference type="SAM" id="Phobius"/>
    </source>
</evidence>
<accession>A0A4Y4C1P4</accession>
<feature type="transmembrane region" description="Helical" evidence="2">
    <location>
        <begin position="87"/>
        <end position="105"/>
    </location>
</feature>
<dbReference type="PANTHER" id="PTHR36834">
    <property type="entry name" value="MEMBRANE PROTEIN-RELATED"/>
    <property type="match status" value="1"/>
</dbReference>
<evidence type="ECO:0000313" key="4">
    <source>
        <dbReference type="EMBL" id="GEC86925.1"/>
    </source>
</evidence>
<evidence type="ECO:0000256" key="1">
    <source>
        <dbReference type="SAM" id="MobiDB-lite"/>
    </source>
</evidence>
<feature type="transmembrane region" description="Helical" evidence="2">
    <location>
        <begin position="111"/>
        <end position="132"/>
    </location>
</feature>
<feature type="transmembrane region" description="Helical" evidence="2">
    <location>
        <begin position="28"/>
        <end position="50"/>
    </location>
</feature>
<comment type="caution">
    <text evidence="4">The sequence shown here is derived from an EMBL/GenBank/DDBJ whole genome shotgun (WGS) entry which is preliminary data.</text>
</comment>
<proteinExistence type="predicted"/>
<feature type="domain" description="VanZ-like" evidence="3">
    <location>
        <begin position="34"/>
        <end position="156"/>
    </location>
</feature>
<dbReference type="AlphaFoldDB" id="A0A4Y4C1P4"/>
<sequence length="205" mass="21906">MSATTLTRMPTSPAPGTVPPTPVRTRPWTWVALVGYLAVVVALTCLKSFYTIGTLWKPENQRVRELRLQPFGIIADASNPFSAAFDILGNVAFFLPLGMLLAVIFRKVWPVVVVSAGLSVAVEVAQYVFSLGRTDVTDLICNTVGALAGALITALFLQWSTTAAQRWARTVTVVVLVTVVVFAVLVILGPALSGEAQPLDEGPVL</sequence>
<reference evidence="4 5" key="1">
    <citation type="submission" date="2019-06" db="EMBL/GenBank/DDBJ databases">
        <title>Whole genome shotgun sequence of Corynebacterium variabile NBRC 15286.</title>
        <authorList>
            <person name="Hosoyama A."/>
            <person name="Uohara A."/>
            <person name="Ohji S."/>
            <person name="Ichikawa N."/>
        </authorList>
    </citation>
    <scope>NUCLEOTIDE SEQUENCE [LARGE SCALE GENOMIC DNA]</scope>
    <source>
        <strain evidence="4 5">NBRC 15286</strain>
    </source>
</reference>
<dbReference type="EMBL" id="BJNT01000018">
    <property type="protein sequence ID" value="GEC86925.1"/>
    <property type="molecule type" value="Genomic_DNA"/>
</dbReference>
<protein>
    <recommendedName>
        <fullName evidence="3">VanZ-like domain-containing protein</fullName>
    </recommendedName>
</protein>
<name>A0A4Y4C1P4_9CORY</name>
<dbReference type="Proteomes" id="UP000319986">
    <property type="component" value="Unassembled WGS sequence"/>
</dbReference>